<gene>
    <name evidence="2" type="ORF">HY730_02595</name>
</gene>
<name>A0A933GK05_UNCTE</name>
<comment type="caution">
    <text evidence="2">The sequence shown here is derived from an EMBL/GenBank/DDBJ whole genome shotgun (WGS) entry which is preliminary data.</text>
</comment>
<organism evidence="2 3">
    <name type="scientific">Tectimicrobiota bacterium</name>
    <dbReference type="NCBI Taxonomy" id="2528274"/>
    <lineage>
        <taxon>Bacteria</taxon>
        <taxon>Pseudomonadati</taxon>
        <taxon>Nitrospinota/Tectimicrobiota group</taxon>
        <taxon>Candidatus Tectimicrobiota</taxon>
    </lineage>
</organism>
<dbReference type="SUPFAM" id="SSF53146">
    <property type="entry name" value="Nitrogenase accessory factor-like"/>
    <property type="match status" value="1"/>
</dbReference>
<reference evidence="2" key="1">
    <citation type="submission" date="2020-07" db="EMBL/GenBank/DDBJ databases">
        <title>Huge and variable diversity of episymbiotic CPR bacteria and DPANN archaea in groundwater ecosystems.</title>
        <authorList>
            <person name="He C.Y."/>
            <person name="Keren R."/>
            <person name="Whittaker M."/>
            <person name="Farag I.F."/>
            <person name="Doudna J."/>
            <person name="Cate J.H.D."/>
            <person name="Banfield J.F."/>
        </authorList>
    </citation>
    <scope>NUCLEOTIDE SEQUENCE</scope>
    <source>
        <strain evidence="2">NC_groundwater_1482_Ag_S-0.65um_47_24</strain>
    </source>
</reference>
<evidence type="ECO:0000313" key="2">
    <source>
        <dbReference type="EMBL" id="MBI4595248.1"/>
    </source>
</evidence>
<dbReference type="Proteomes" id="UP000772181">
    <property type="component" value="Unassembled WGS sequence"/>
</dbReference>
<dbReference type="InterPro" id="IPR036105">
    <property type="entry name" value="DiNase_FeMo-co_biosyn_sf"/>
</dbReference>
<sequence>MIIAIPIFGNRVSPRFDSSQELLIIIVENGKAVSNEKLSMENLDITRRLDQLNSLGVDKIICGGIDSLSLSKLESQGIEVIFDIMGESDLALDLFLKGTLRSGCCCEESRIRCSRMQSRSFLRKRNNRDDPGKR</sequence>
<evidence type="ECO:0000259" key="1">
    <source>
        <dbReference type="Pfam" id="PF02579"/>
    </source>
</evidence>
<dbReference type="InterPro" id="IPR003731">
    <property type="entry name" value="Di-Nase_FeMo-co_biosynth"/>
</dbReference>
<feature type="domain" description="Dinitrogenase iron-molybdenum cofactor biosynthesis" evidence="1">
    <location>
        <begin position="9"/>
        <end position="96"/>
    </location>
</feature>
<proteinExistence type="predicted"/>
<dbReference type="Gene3D" id="3.30.420.130">
    <property type="entry name" value="Dinitrogenase iron-molybdenum cofactor biosynthesis domain"/>
    <property type="match status" value="1"/>
</dbReference>
<evidence type="ECO:0000313" key="3">
    <source>
        <dbReference type="Proteomes" id="UP000772181"/>
    </source>
</evidence>
<accession>A0A933GK05</accession>
<dbReference type="Pfam" id="PF02579">
    <property type="entry name" value="Nitro_FeMo-Co"/>
    <property type="match status" value="1"/>
</dbReference>
<protein>
    <recommendedName>
        <fullName evidence="1">Dinitrogenase iron-molybdenum cofactor biosynthesis domain-containing protein</fullName>
    </recommendedName>
</protein>
<dbReference type="EMBL" id="JACQWF010000122">
    <property type="protein sequence ID" value="MBI4595248.1"/>
    <property type="molecule type" value="Genomic_DNA"/>
</dbReference>
<dbReference type="AlphaFoldDB" id="A0A933GK05"/>